<evidence type="ECO:0000313" key="3">
    <source>
        <dbReference type="Proteomes" id="UP001324533"/>
    </source>
</evidence>
<name>A0ABZ0VAT3_9MICO</name>
<dbReference type="InterPro" id="IPR052164">
    <property type="entry name" value="Anthracycline_SecMetBiosynth"/>
</dbReference>
<organism evidence="2 3">
    <name type="scientific">Microbacterium invictum</name>
    <dbReference type="NCBI Taxonomy" id="515415"/>
    <lineage>
        <taxon>Bacteria</taxon>
        <taxon>Bacillati</taxon>
        <taxon>Actinomycetota</taxon>
        <taxon>Actinomycetes</taxon>
        <taxon>Micrococcales</taxon>
        <taxon>Microbacteriaceae</taxon>
        <taxon>Microbacterium</taxon>
    </lineage>
</organism>
<evidence type="ECO:0000313" key="2">
    <source>
        <dbReference type="EMBL" id="WQB70735.1"/>
    </source>
</evidence>
<accession>A0ABZ0VAT3</accession>
<dbReference type="PANTHER" id="PTHR33993:SF2">
    <property type="entry name" value="VOC DOMAIN-CONTAINING PROTEIN"/>
    <property type="match status" value="1"/>
</dbReference>
<evidence type="ECO:0000259" key="1">
    <source>
        <dbReference type="PROSITE" id="PS51819"/>
    </source>
</evidence>
<dbReference type="SUPFAM" id="SSF54593">
    <property type="entry name" value="Glyoxalase/Bleomycin resistance protein/Dihydroxybiphenyl dioxygenase"/>
    <property type="match status" value="1"/>
</dbReference>
<dbReference type="EMBL" id="CP139779">
    <property type="protein sequence ID" value="WQB70735.1"/>
    <property type="molecule type" value="Genomic_DNA"/>
</dbReference>
<dbReference type="InterPro" id="IPR041581">
    <property type="entry name" value="Glyoxalase_6"/>
</dbReference>
<dbReference type="PANTHER" id="PTHR33993">
    <property type="entry name" value="GLYOXALASE-RELATED"/>
    <property type="match status" value="1"/>
</dbReference>
<gene>
    <name evidence="2" type="ORF">T9R20_01905</name>
</gene>
<feature type="domain" description="VOC" evidence="1">
    <location>
        <begin position="2"/>
        <end position="116"/>
    </location>
</feature>
<dbReference type="Proteomes" id="UP001324533">
    <property type="component" value="Chromosome"/>
</dbReference>
<protein>
    <submittedName>
        <fullName evidence="2">VOC family protein</fullName>
    </submittedName>
</protein>
<dbReference type="Pfam" id="PF18029">
    <property type="entry name" value="Glyoxalase_6"/>
    <property type="match status" value="1"/>
</dbReference>
<dbReference type="InterPro" id="IPR029068">
    <property type="entry name" value="Glyas_Bleomycin-R_OHBP_Dase"/>
</dbReference>
<sequence>MKTIWIELAALDIDRANRFYAAVFGHDPIDVARGDGRAIVIIPGDPVVSLNETTGFLPDGHGTLPYFDVDASASEAVATVIEAGGSVVESISERPGYGFFALVADTEGNHFYVHSSTR</sequence>
<dbReference type="Gene3D" id="3.10.180.10">
    <property type="entry name" value="2,3-Dihydroxybiphenyl 1,2-Dioxygenase, domain 1"/>
    <property type="match status" value="1"/>
</dbReference>
<dbReference type="InterPro" id="IPR037523">
    <property type="entry name" value="VOC_core"/>
</dbReference>
<dbReference type="PROSITE" id="PS51819">
    <property type="entry name" value="VOC"/>
    <property type="match status" value="1"/>
</dbReference>
<dbReference type="RefSeq" id="WP_322410872.1">
    <property type="nucleotide sequence ID" value="NZ_CP139779.1"/>
</dbReference>
<proteinExistence type="predicted"/>
<reference evidence="2 3" key="1">
    <citation type="submission" date="2023-06" db="EMBL/GenBank/DDBJ databases">
        <title>Rock-solubilizing bacteria, Microbacterium invictum, promotes re-establishment of vegetation in rocky wasteland by accelerating rock bio-weathering and reshaping soil bacterial community.</title>
        <authorList>
            <person name="Liu C."/>
        </authorList>
    </citation>
    <scope>NUCLEOTIDE SEQUENCE [LARGE SCALE GENOMIC DNA]</scope>
    <source>
        <strain evidence="2 3">X-18</strain>
    </source>
</reference>
<keyword evidence="3" id="KW-1185">Reference proteome</keyword>
<dbReference type="CDD" id="cd07247">
    <property type="entry name" value="SgaA_N_like"/>
    <property type="match status" value="1"/>
</dbReference>